<sequence>MSNVSLVSSTYRDQQRARQDELDSLRAPVAEGSRLFLLSIESNTATDPQQALKDIEAAGISHLDVAIANAGILPTPKPLDVVDVEDEVTAFQINVIGPIRLYQAAKPLLEKSASPKWVSVSNAGSFTTNLDIHNASFVGAYAVSKGRPKLAHCLNGDGAAPNTVEESGSKTFELIDKPTREQTSRKFINVIDQGEIS</sequence>
<evidence type="ECO:0000256" key="2">
    <source>
        <dbReference type="ARBA" id="ARBA00022857"/>
    </source>
</evidence>
<comment type="caution">
    <text evidence="5">The sequence shown here is derived from an EMBL/GenBank/DDBJ whole genome shotgun (WGS) entry which is preliminary data.</text>
</comment>
<feature type="compositionally biased region" description="Basic and acidic residues" evidence="4">
    <location>
        <begin position="13"/>
        <end position="22"/>
    </location>
</feature>
<evidence type="ECO:0000313" key="6">
    <source>
        <dbReference type="Proteomes" id="UP000639643"/>
    </source>
</evidence>
<gene>
    <name evidence="5" type="ORF">CMUS01_13584</name>
</gene>
<keyword evidence="6" id="KW-1185">Reference proteome</keyword>
<organism evidence="5 6">
    <name type="scientific">Colletotrichum musicola</name>
    <dbReference type="NCBI Taxonomy" id="2175873"/>
    <lineage>
        <taxon>Eukaryota</taxon>
        <taxon>Fungi</taxon>
        <taxon>Dikarya</taxon>
        <taxon>Ascomycota</taxon>
        <taxon>Pezizomycotina</taxon>
        <taxon>Sordariomycetes</taxon>
        <taxon>Hypocreomycetidae</taxon>
        <taxon>Glomerellales</taxon>
        <taxon>Glomerellaceae</taxon>
        <taxon>Colletotrichum</taxon>
        <taxon>Colletotrichum orchidearum species complex</taxon>
    </lineage>
</organism>
<dbReference type="InterPro" id="IPR002347">
    <property type="entry name" value="SDR_fam"/>
</dbReference>
<dbReference type="SUPFAM" id="SSF51735">
    <property type="entry name" value="NAD(P)-binding Rossmann-fold domains"/>
    <property type="match status" value="1"/>
</dbReference>
<keyword evidence="3" id="KW-0560">Oxidoreductase</keyword>
<dbReference type="Gene3D" id="3.40.50.720">
    <property type="entry name" value="NAD(P)-binding Rossmann-like Domain"/>
    <property type="match status" value="1"/>
</dbReference>
<dbReference type="AlphaFoldDB" id="A0A8H6JB96"/>
<dbReference type="Proteomes" id="UP000639643">
    <property type="component" value="Unassembled WGS sequence"/>
</dbReference>
<accession>A0A8H6JB96</accession>
<dbReference type="GO" id="GO:0005737">
    <property type="term" value="C:cytoplasm"/>
    <property type="evidence" value="ECO:0007669"/>
    <property type="project" value="TreeGrafter"/>
</dbReference>
<dbReference type="GO" id="GO:0016491">
    <property type="term" value="F:oxidoreductase activity"/>
    <property type="evidence" value="ECO:0007669"/>
    <property type="project" value="UniProtKB-KW"/>
</dbReference>
<feature type="region of interest" description="Disordered" evidence="4">
    <location>
        <begin position="1"/>
        <end position="22"/>
    </location>
</feature>
<dbReference type="InterPro" id="IPR036291">
    <property type="entry name" value="NAD(P)-bd_dom_sf"/>
</dbReference>
<dbReference type="InterPro" id="IPR051468">
    <property type="entry name" value="Fungal_SecMetab_SDRs"/>
</dbReference>
<reference evidence="5" key="1">
    <citation type="journal article" date="2020" name="Phytopathology">
        <title>Genome Sequence Resources of Colletotrichum truncatum, C. plurivorum, C. musicola, and C. sojae: Four Species Pathogenic to Soybean (Glycine max).</title>
        <authorList>
            <person name="Rogerio F."/>
            <person name="Boufleur T.R."/>
            <person name="Ciampi-Guillardi M."/>
            <person name="Sukno S.A."/>
            <person name="Thon M.R."/>
            <person name="Massola Junior N.S."/>
            <person name="Baroncelli R."/>
        </authorList>
    </citation>
    <scope>NUCLEOTIDE SEQUENCE</scope>
    <source>
        <strain evidence="5">LFN0074</strain>
    </source>
</reference>
<proteinExistence type="inferred from homology"/>
<dbReference type="OrthoDB" id="9876299at2759"/>
<comment type="similarity">
    <text evidence="1">Belongs to the short-chain dehydrogenases/reductases (SDR) family.</text>
</comment>
<evidence type="ECO:0000256" key="3">
    <source>
        <dbReference type="ARBA" id="ARBA00023002"/>
    </source>
</evidence>
<evidence type="ECO:0000313" key="5">
    <source>
        <dbReference type="EMBL" id="KAF6809890.1"/>
    </source>
</evidence>
<feature type="compositionally biased region" description="Polar residues" evidence="4">
    <location>
        <begin position="1"/>
        <end position="12"/>
    </location>
</feature>
<evidence type="ECO:0000256" key="4">
    <source>
        <dbReference type="SAM" id="MobiDB-lite"/>
    </source>
</evidence>
<dbReference type="Pfam" id="PF13561">
    <property type="entry name" value="adh_short_C2"/>
    <property type="match status" value="1"/>
</dbReference>
<protein>
    <submittedName>
        <fullName evidence="5">Toxin biosynthesis</fullName>
    </submittedName>
</protein>
<name>A0A8H6JB96_9PEZI</name>
<dbReference type="EMBL" id="WIGM01000873">
    <property type="protein sequence ID" value="KAF6809890.1"/>
    <property type="molecule type" value="Genomic_DNA"/>
</dbReference>
<dbReference type="PANTHER" id="PTHR43544:SF7">
    <property type="entry name" value="NADB-LER2"/>
    <property type="match status" value="1"/>
</dbReference>
<keyword evidence="2" id="KW-0521">NADP</keyword>
<dbReference type="PANTHER" id="PTHR43544">
    <property type="entry name" value="SHORT-CHAIN DEHYDROGENASE/REDUCTASE"/>
    <property type="match status" value="1"/>
</dbReference>
<evidence type="ECO:0000256" key="1">
    <source>
        <dbReference type="ARBA" id="ARBA00006484"/>
    </source>
</evidence>